<sequence length="43" mass="4992">MSLKHFVFDNEAEARKCAEQFGGKASVIYRGDYRHDWLVSVDD</sequence>
<comment type="caution">
    <text evidence="1">The sequence shown here is derived from an EMBL/GenBank/DDBJ whole genome shotgun (WGS) entry which is preliminary data.</text>
</comment>
<evidence type="ECO:0000313" key="1">
    <source>
        <dbReference type="EMBL" id="GLI96133.1"/>
    </source>
</evidence>
<reference evidence="1" key="1">
    <citation type="journal article" date="2023" name="Int. J. Syst. Evol. Microbiol.">
        <title>Methylocystis iwaonis sp. nov., a type II methane-oxidizing bacterium from surface soil of a rice paddy field in Japan, and emended description of the genus Methylocystis (ex Whittenbury et al. 1970) Bowman et al. 1993.</title>
        <authorList>
            <person name="Kaise H."/>
            <person name="Sawadogo J.B."/>
            <person name="Alam M.S."/>
            <person name="Ueno C."/>
            <person name="Dianou D."/>
            <person name="Shinjo R."/>
            <person name="Asakawa S."/>
        </authorList>
    </citation>
    <scope>NUCLEOTIDE SEQUENCE</scope>
    <source>
        <strain evidence="1">LMG27198</strain>
    </source>
</reference>
<dbReference type="RefSeq" id="WP_280177407.1">
    <property type="nucleotide sequence ID" value="NZ_BSEC01000008.1"/>
</dbReference>
<accession>A0A9W6GZT1</accession>
<evidence type="ECO:0000313" key="2">
    <source>
        <dbReference type="Proteomes" id="UP001144323"/>
    </source>
</evidence>
<keyword evidence="2" id="KW-1185">Reference proteome</keyword>
<dbReference type="EMBL" id="BSEC01000008">
    <property type="protein sequence ID" value="GLI96133.1"/>
    <property type="molecule type" value="Genomic_DNA"/>
</dbReference>
<dbReference type="Proteomes" id="UP001144323">
    <property type="component" value="Unassembled WGS sequence"/>
</dbReference>
<dbReference type="AlphaFoldDB" id="A0A9W6GZT1"/>
<gene>
    <name evidence="1" type="ORF">LMG27198_51260</name>
</gene>
<name>A0A9W6GZT1_9HYPH</name>
<protein>
    <submittedName>
        <fullName evidence="1">Uncharacterized protein</fullName>
    </submittedName>
</protein>
<organism evidence="1 2">
    <name type="scientific">Methylocystis echinoides</name>
    <dbReference type="NCBI Taxonomy" id="29468"/>
    <lineage>
        <taxon>Bacteria</taxon>
        <taxon>Pseudomonadati</taxon>
        <taxon>Pseudomonadota</taxon>
        <taxon>Alphaproteobacteria</taxon>
        <taxon>Hyphomicrobiales</taxon>
        <taxon>Methylocystaceae</taxon>
        <taxon>Methylocystis</taxon>
    </lineage>
</organism>
<proteinExistence type="predicted"/>